<accession>A0A140DMF5</accession>
<dbReference type="InterPro" id="IPR018540">
    <property type="entry name" value="Spo0E-like"/>
</dbReference>
<evidence type="ECO:0000313" key="1">
    <source>
        <dbReference type="EMBL" id="AMK50436.1"/>
    </source>
</evidence>
<dbReference type="AlphaFoldDB" id="A0A140DMF5"/>
<reference evidence="2" key="1">
    <citation type="submission" date="2014-12" db="EMBL/GenBank/DDBJ databases">
        <title>Genome sequence of Clostridium beijerinckii strain 59B.</title>
        <authorList>
            <person name="Little G.T."/>
            <person name="Minton N.P."/>
        </authorList>
    </citation>
    <scope>NUCLEOTIDE SEQUENCE [LARGE SCALE GENOMIC DNA]</scope>
    <source>
        <strain evidence="2">59B</strain>
    </source>
</reference>
<dbReference type="GO" id="GO:0043937">
    <property type="term" value="P:regulation of sporulation"/>
    <property type="evidence" value="ECO:0007669"/>
    <property type="project" value="InterPro"/>
</dbReference>
<name>A0A140DMF5_CLOBE</name>
<gene>
    <name evidence="1" type="ORF">LF65_06490</name>
</gene>
<dbReference type="InterPro" id="IPR037208">
    <property type="entry name" value="Spo0E-like_sf"/>
</dbReference>
<sequence length="54" mass="6322">MDSINKIDKQIYEMEQNLLNIIKEKVDLFDPEVIVASEQLDSILDEYSHLIQLS</sequence>
<protein>
    <submittedName>
        <fullName evidence="1">Sporulation protein Spo0E</fullName>
    </submittedName>
</protein>
<dbReference type="OrthoDB" id="1937171at2"/>
<dbReference type="KEGG" id="cbei:LF65_06490"/>
<proteinExistence type="predicted"/>
<organism evidence="1 2">
    <name type="scientific">Clostridium beijerinckii</name>
    <name type="common">Clostridium MP</name>
    <dbReference type="NCBI Taxonomy" id="1520"/>
    <lineage>
        <taxon>Bacteria</taxon>
        <taxon>Bacillati</taxon>
        <taxon>Bacillota</taxon>
        <taxon>Clostridia</taxon>
        <taxon>Eubacteriales</taxon>
        <taxon>Clostridiaceae</taxon>
        <taxon>Clostridium</taxon>
    </lineage>
</organism>
<dbReference type="RefSeq" id="WP_061114873.1">
    <property type="nucleotide sequence ID" value="NZ_CP010086.2"/>
</dbReference>
<evidence type="ECO:0000313" key="2">
    <source>
        <dbReference type="Proteomes" id="UP000031866"/>
    </source>
</evidence>
<dbReference type="Pfam" id="PF09388">
    <property type="entry name" value="SpoOE-like"/>
    <property type="match status" value="1"/>
</dbReference>
<dbReference type="SUPFAM" id="SSF140500">
    <property type="entry name" value="BAS1536-like"/>
    <property type="match status" value="1"/>
</dbReference>
<dbReference type="EMBL" id="CP010086">
    <property type="protein sequence ID" value="AMK50436.1"/>
    <property type="molecule type" value="Genomic_DNA"/>
</dbReference>
<dbReference type="Proteomes" id="UP000031866">
    <property type="component" value="Chromosome"/>
</dbReference>